<dbReference type="InterPro" id="IPR037026">
    <property type="entry name" value="Vgr_OB-fold_dom_sf"/>
</dbReference>
<name>E3HBK9_ILYPC</name>
<organism evidence="2 3">
    <name type="scientific">Ilyobacter polytropus (strain ATCC 51220 / DSM 2926 / LMG 16218 / CuHBu1)</name>
    <dbReference type="NCBI Taxonomy" id="572544"/>
    <lineage>
        <taxon>Bacteria</taxon>
        <taxon>Fusobacteriati</taxon>
        <taxon>Fusobacteriota</taxon>
        <taxon>Fusobacteriia</taxon>
        <taxon>Fusobacteriales</taxon>
        <taxon>Fusobacteriaceae</taxon>
        <taxon>Ilyobacter</taxon>
    </lineage>
</organism>
<protein>
    <submittedName>
        <fullName evidence="2">Phage baseplate assembly protein V</fullName>
    </submittedName>
</protein>
<evidence type="ECO:0000313" key="3">
    <source>
        <dbReference type="Proteomes" id="UP000006875"/>
    </source>
</evidence>
<feature type="region of interest" description="Disordered" evidence="1">
    <location>
        <begin position="155"/>
        <end position="185"/>
    </location>
</feature>
<reference evidence="2 3" key="1">
    <citation type="journal article" date="2010" name="Stand. Genomic Sci.">
        <title>Complete genome sequence of Ilyobacter polytropus type strain (CuHbu1).</title>
        <authorList>
            <person name="Sikorski J."/>
            <person name="Chertkov O."/>
            <person name="Lapidus A."/>
            <person name="Nolan M."/>
            <person name="Lucas S."/>
            <person name="Del Rio T.G."/>
            <person name="Tice H."/>
            <person name="Cheng J.F."/>
            <person name="Tapia R."/>
            <person name="Han C."/>
            <person name="Goodwin L."/>
            <person name="Pitluck S."/>
            <person name="Liolios K."/>
            <person name="Ivanova N."/>
            <person name="Mavromatis K."/>
            <person name="Mikhailova N."/>
            <person name="Pati A."/>
            <person name="Chen A."/>
            <person name="Palaniappan K."/>
            <person name="Land M."/>
            <person name="Hauser L."/>
            <person name="Chang Y.J."/>
            <person name="Jeffries C.D."/>
            <person name="Brambilla E."/>
            <person name="Yasawong M."/>
            <person name="Rohde M."/>
            <person name="Pukall R."/>
            <person name="Spring S."/>
            <person name="Goker M."/>
            <person name="Woyke T."/>
            <person name="Bristow J."/>
            <person name="Eisen J.A."/>
            <person name="Markowitz V."/>
            <person name="Hugenholtz P."/>
            <person name="Kyrpides N.C."/>
            <person name="Klenk H.P."/>
        </authorList>
    </citation>
    <scope>NUCLEOTIDE SEQUENCE [LARGE SCALE GENOMIC DNA]</scope>
    <source>
        <strain evidence="3">ATCC 51220 / DSM 2926 / LMG 16218 / CuHBu1</strain>
        <plasmid evidence="3">pILYOP01</plasmid>
    </source>
</reference>
<dbReference type="EMBL" id="CP002282">
    <property type="protein sequence ID" value="ADO83705.1"/>
    <property type="molecule type" value="Genomic_DNA"/>
</dbReference>
<dbReference type="Gene3D" id="2.40.50.230">
    <property type="entry name" value="Gp5 N-terminal domain"/>
    <property type="match status" value="1"/>
</dbReference>
<proteinExistence type="predicted"/>
<dbReference type="KEGG" id="ipo:Ilyop_1934"/>
<keyword evidence="3" id="KW-1185">Reference proteome</keyword>
<accession>E3HBK9</accession>
<dbReference type="AlphaFoldDB" id="E3HBK9"/>
<evidence type="ECO:0000313" key="2">
    <source>
        <dbReference type="EMBL" id="ADO83705.1"/>
    </source>
</evidence>
<gene>
    <name evidence="2" type="ordered locus">Ilyop_1934</name>
</gene>
<dbReference type="RefSeq" id="WP_013388367.1">
    <property type="nucleotide sequence ID" value="NC_014633.1"/>
</dbReference>
<dbReference type="InterPro" id="IPR013046">
    <property type="entry name" value="GpV/Gp45"/>
</dbReference>
<dbReference type="HOGENOM" id="CLU_088884_3_1_0"/>
<sequence>MDFRWLEKILRKIVRYGEISKVNYSTGTVRVTFPDTGIQSGEYLVLTPRTSKDKFWNMPCIDEAVVCLCSPFSNNKGIVLGSYYQAKDTPPASDNRIKYLLEDENFLEYNRETKTLKFKSDNIVFESSSKITCTTPLVECSTALTTGGTIGAGENISAPDVETSKGSVNAHIHNKNTSPTTAMNE</sequence>
<dbReference type="Proteomes" id="UP000006875">
    <property type="component" value="Plasmid pILYOP01"/>
</dbReference>
<feature type="compositionally biased region" description="Polar residues" evidence="1">
    <location>
        <begin position="175"/>
        <end position="185"/>
    </location>
</feature>
<evidence type="ECO:0000256" key="1">
    <source>
        <dbReference type="SAM" id="MobiDB-lite"/>
    </source>
</evidence>
<dbReference type="NCBIfam" id="TIGR01644">
    <property type="entry name" value="phage_P2_V"/>
    <property type="match status" value="1"/>
</dbReference>
<geneLocation type="plasmid" evidence="2 3">
    <name>pILYOP01</name>
</geneLocation>
<dbReference type="OrthoDB" id="92454at2"/>
<keyword evidence="2" id="KW-0614">Plasmid</keyword>